<dbReference type="NCBIfam" id="TIGR01167">
    <property type="entry name" value="LPXTG_anchor"/>
    <property type="match status" value="1"/>
</dbReference>
<dbReference type="EMBL" id="KV441555">
    <property type="protein sequence ID" value="OAG03069.1"/>
    <property type="molecule type" value="Genomic_DNA"/>
</dbReference>
<evidence type="ECO:0000256" key="2">
    <source>
        <dbReference type="SAM" id="Phobius"/>
    </source>
</evidence>
<feature type="region of interest" description="Disordered" evidence="1">
    <location>
        <begin position="272"/>
        <end position="318"/>
    </location>
</feature>
<keyword evidence="3" id="KW-0732">Signal</keyword>
<dbReference type="Proteomes" id="UP000077069">
    <property type="component" value="Unassembled WGS sequence"/>
</dbReference>
<accession>A0A177C889</accession>
<evidence type="ECO:0008006" key="6">
    <source>
        <dbReference type="Google" id="ProtNLM"/>
    </source>
</evidence>
<keyword evidence="5" id="KW-1185">Reference proteome</keyword>
<feature type="signal peptide" evidence="3">
    <location>
        <begin position="1"/>
        <end position="17"/>
    </location>
</feature>
<keyword evidence="2" id="KW-0812">Transmembrane</keyword>
<keyword evidence="2" id="KW-0472">Membrane</keyword>
<feature type="transmembrane region" description="Helical" evidence="2">
    <location>
        <begin position="217"/>
        <end position="239"/>
    </location>
</feature>
<evidence type="ECO:0000313" key="4">
    <source>
        <dbReference type="EMBL" id="OAG03069.1"/>
    </source>
</evidence>
<organism evidence="4 5">
    <name type="scientific">Paraphaeosphaeria sporulosa</name>
    <dbReference type="NCBI Taxonomy" id="1460663"/>
    <lineage>
        <taxon>Eukaryota</taxon>
        <taxon>Fungi</taxon>
        <taxon>Dikarya</taxon>
        <taxon>Ascomycota</taxon>
        <taxon>Pezizomycotina</taxon>
        <taxon>Dothideomycetes</taxon>
        <taxon>Pleosporomycetidae</taxon>
        <taxon>Pleosporales</taxon>
        <taxon>Massarineae</taxon>
        <taxon>Didymosphaeriaceae</taxon>
        <taxon>Paraphaeosphaeria</taxon>
    </lineage>
</organism>
<protein>
    <recommendedName>
        <fullName evidence="6">Extracellular membrane protein CFEM domain-containing protein</fullName>
    </recommendedName>
</protein>
<sequence length="318" mass="33264">MTRSAILSPALLLGAKAFAAYDKFHYTTEASNWPCPGMSWSCIAPSICAHDGLTDLYNCCDTDAEDAVCWNNATPCEGEEEKTPASNQIGCSSGANAFCCLKGREECTQRFNQINVCWEIADDPFRNVSQAKMNATFSSLSSASPSASKLAVTDIAILTATSTSIASTITSTSTRKSRALSAATDVSTSSLLANALNTASAEPEEPNPKTGASGGTIGGAVVGAVAGMALIGGGFFFLFRRGRESDSAPKGSELDCHGSANPYLVNQTQMQSVPQEKYAHEVAAQADSEYPPQELSATSRPAEMDGSGIQPKVPHSFA</sequence>
<keyword evidence="2" id="KW-1133">Transmembrane helix</keyword>
<dbReference type="GeneID" id="28771434"/>
<evidence type="ECO:0000256" key="3">
    <source>
        <dbReference type="SAM" id="SignalP"/>
    </source>
</evidence>
<dbReference type="InParanoid" id="A0A177C889"/>
<dbReference type="OrthoDB" id="3945612at2759"/>
<proteinExistence type="predicted"/>
<dbReference type="STRING" id="1460663.A0A177C889"/>
<feature type="chain" id="PRO_5008057870" description="Extracellular membrane protein CFEM domain-containing protein" evidence="3">
    <location>
        <begin position="18"/>
        <end position="318"/>
    </location>
</feature>
<evidence type="ECO:0000313" key="5">
    <source>
        <dbReference type="Proteomes" id="UP000077069"/>
    </source>
</evidence>
<gene>
    <name evidence="4" type="ORF">CC84DRAFT_954045</name>
</gene>
<reference evidence="4 5" key="1">
    <citation type="submission" date="2016-05" db="EMBL/GenBank/DDBJ databases">
        <title>Comparative analysis of secretome profiles of manganese(II)-oxidizing ascomycete fungi.</title>
        <authorList>
            <consortium name="DOE Joint Genome Institute"/>
            <person name="Zeiner C.A."/>
            <person name="Purvine S.O."/>
            <person name="Zink E.M."/>
            <person name="Wu S."/>
            <person name="Pasa-Tolic L."/>
            <person name="Chaput D.L."/>
            <person name="Haridas S."/>
            <person name="Grigoriev I.V."/>
            <person name="Santelli C.M."/>
            <person name="Hansel C.M."/>
        </authorList>
    </citation>
    <scope>NUCLEOTIDE SEQUENCE [LARGE SCALE GENOMIC DNA]</scope>
    <source>
        <strain evidence="4 5">AP3s5-JAC2a</strain>
    </source>
</reference>
<evidence type="ECO:0000256" key="1">
    <source>
        <dbReference type="SAM" id="MobiDB-lite"/>
    </source>
</evidence>
<name>A0A177C889_9PLEO</name>
<dbReference type="AlphaFoldDB" id="A0A177C889"/>
<dbReference type="RefSeq" id="XP_018033434.1">
    <property type="nucleotide sequence ID" value="XM_018187948.1"/>
</dbReference>